<keyword evidence="2" id="KW-1185">Reference proteome</keyword>
<proteinExistence type="predicted"/>
<dbReference type="KEGG" id="aup:AsAng_0012330"/>
<name>A0A916DR97_9BACT</name>
<accession>A0A916DR97</accession>
<evidence type="ECO:0000313" key="1">
    <source>
        <dbReference type="EMBL" id="BDS10525.1"/>
    </source>
</evidence>
<sequence length="37" mass="4334">MSQHSWVRVVKEPLFLIMVCALKLTQGIKIESKMLIY</sequence>
<gene>
    <name evidence="1" type="ORF">AsAng_0012330</name>
</gene>
<dbReference type="Proteomes" id="UP001060919">
    <property type="component" value="Chromosome"/>
</dbReference>
<dbReference type="EMBL" id="AP026867">
    <property type="protein sequence ID" value="BDS10525.1"/>
    <property type="molecule type" value="Genomic_DNA"/>
</dbReference>
<protein>
    <submittedName>
        <fullName evidence="1">Uncharacterized protein</fullName>
    </submittedName>
</protein>
<reference evidence="1" key="1">
    <citation type="submission" date="2022-09" db="EMBL/GenBank/DDBJ databases">
        <title>Aureispira anguillicida sp. nov., isolated from Leptocephalus of Japanese eel Anguilla japonica.</title>
        <authorList>
            <person name="Yuasa K."/>
            <person name="Mekata T."/>
            <person name="Ikunari K."/>
        </authorList>
    </citation>
    <scope>NUCLEOTIDE SEQUENCE</scope>
    <source>
        <strain evidence="1">EL160426</strain>
    </source>
</reference>
<organism evidence="1 2">
    <name type="scientific">Aureispira anguillae</name>
    <dbReference type="NCBI Taxonomy" id="2864201"/>
    <lineage>
        <taxon>Bacteria</taxon>
        <taxon>Pseudomonadati</taxon>
        <taxon>Bacteroidota</taxon>
        <taxon>Saprospiria</taxon>
        <taxon>Saprospirales</taxon>
        <taxon>Saprospiraceae</taxon>
        <taxon>Aureispira</taxon>
    </lineage>
</organism>
<evidence type="ECO:0000313" key="2">
    <source>
        <dbReference type="Proteomes" id="UP001060919"/>
    </source>
</evidence>
<dbReference type="AlphaFoldDB" id="A0A916DR97"/>